<dbReference type="PANTHER" id="PTHR44051:SF19">
    <property type="entry name" value="DISULFIDE-BOND OXIDOREDUCTASE YFCG"/>
    <property type="match status" value="1"/>
</dbReference>
<dbReference type="Gene3D" id="3.40.30.10">
    <property type="entry name" value="Glutaredoxin"/>
    <property type="match status" value="1"/>
</dbReference>
<dbReference type="PROSITE" id="PS50404">
    <property type="entry name" value="GST_NTER"/>
    <property type="match status" value="1"/>
</dbReference>
<dbReference type="KEGG" id="yti:FNA67_11355"/>
<evidence type="ECO:0000313" key="5">
    <source>
        <dbReference type="EMBL" id="QEE20731.1"/>
    </source>
</evidence>
<evidence type="ECO:0000259" key="4">
    <source>
        <dbReference type="PROSITE" id="PS50405"/>
    </source>
</evidence>
<comment type="similarity">
    <text evidence="1">Belongs to the GST superfamily.</text>
</comment>
<organism evidence="5 6">
    <name type="scientific">Paradevosia tibetensis</name>
    <dbReference type="NCBI Taxonomy" id="1447062"/>
    <lineage>
        <taxon>Bacteria</taxon>
        <taxon>Pseudomonadati</taxon>
        <taxon>Pseudomonadota</taxon>
        <taxon>Alphaproteobacteria</taxon>
        <taxon>Hyphomicrobiales</taxon>
        <taxon>Devosiaceae</taxon>
        <taxon>Paradevosia</taxon>
    </lineage>
</organism>
<dbReference type="CDD" id="cd03047">
    <property type="entry name" value="GST_N_2"/>
    <property type="match status" value="1"/>
</dbReference>
<accession>A0A5B9DMV0</accession>
<keyword evidence="2 5" id="KW-0808">Transferase</keyword>
<dbReference type="InterPro" id="IPR036249">
    <property type="entry name" value="Thioredoxin-like_sf"/>
</dbReference>
<dbReference type="EMBL" id="CP041690">
    <property type="protein sequence ID" value="QEE20731.1"/>
    <property type="molecule type" value="Genomic_DNA"/>
</dbReference>
<dbReference type="InterPro" id="IPR040079">
    <property type="entry name" value="Glutathione_S-Trfase"/>
</dbReference>
<feature type="domain" description="GST C-terminal" evidence="4">
    <location>
        <begin position="122"/>
        <end position="248"/>
    </location>
</feature>
<dbReference type="SFLD" id="SFLDG00358">
    <property type="entry name" value="Main_(cytGST)"/>
    <property type="match status" value="1"/>
</dbReference>
<dbReference type="SUPFAM" id="SSF52833">
    <property type="entry name" value="Thioredoxin-like"/>
    <property type="match status" value="1"/>
</dbReference>
<reference evidence="5 6" key="1">
    <citation type="journal article" date="2015" name="Int. J. Syst. Evol. Microbiol.">
        <title>Youhaiella tibetensis gen. nov., sp. nov., isolated from subsurface sediment.</title>
        <authorList>
            <person name="Wang Y.X."/>
            <person name="Huang F.Q."/>
            <person name="Nogi Y."/>
            <person name="Pang S.J."/>
            <person name="Wang P.K."/>
            <person name="Lv J."/>
        </authorList>
    </citation>
    <scope>NUCLEOTIDE SEQUENCE [LARGE SCALE GENOMIC DNA]</scope>
    <source>
        <strain evidence="6">fig4</strain>
    </source>
</reference>
<dbReference type="InterPro" id="IPR036282">
    <property type="entry name" value="Glutathione-S-Trfase_C_sf"/>
</dbReference>
<dbReference type="SFLD" id="SFLDS00019">
    <property type="entry name" value="Glutathione_Transferase_(cytos"/>
    <property type="match status" value="1"/>
</dbReference>
<dbReference type="Proteomes" id="UP000321062">
    <property type="component" value="Chromosome"/>
</dbReference>
<dbReference type="PROSITE" id="PS50405">
    <property type="entry name" value="GST_CTER"/>
    <property type="match status" value="1"/>
</dbReference>
<evidence type="ECO:0000313" key="6">
    <source>
        <dbReference type="Proteomes" id="UP000321062"/>
    </source>
</evidence>
<dbReference type="InterPro" id="IPR010987">
    <property type="entry name" value="Glutathione-S-Trfase_C-like"/>
</dbReference>
<dbReference type="Pfam" id="PF02798">
    <property type="entry name" value="GST_N"/>
    <property type="match status" value="1"/>
</dbReference>
<evidence type="ECO:0000256" key="2">
    <source>
        <dbReference type="ARBA" id="ARBA00022679"/>
    </source>
</evidence>
<evidence type="ECO:0000256" key="1">
    <source>
        <dbReference type="ARBA" id="ARBA00007409"/>
    </source>
</evidence>
<feature type="domain" description="GST N-terminal" evidence="3">
    <location>
        <begin position="36"/>
        <end position="117"/>
    </location>
</feature>
<dbReference type="PANTHER" id="PTHR44051">
    <property type="entry name" value="GLUTATHIONE S-TRANSFERASE-RELATED"/>
    <property type="match status" value="1"/>
</dbReference>
<sequence>MDGLRGGTGHGAALATAPIRRNTVSLWPTQQEESQVTITLWGRLNSSNVQKVSWLLAELELDYEHLPLGGSFGGTDDPKYRAMNPNGKVPTLRDGDLVLWESHAIVRYLAATYASGLIWPVEPRERAAADQWTDWTATTYQPAWIEVFWNLVRTPLDQQNRGAIDKGIAQTTALQRMLDERLSRVPYLGGKEFTYADIVAGVSLYRWFTMPVERPSLPHFEAWYERLKERKAFQAAVCVSYEELVGRLAF</sequence>
<keyword evidence="6" id="KW-1185">Reference proteome</keyword>
<dbReference type="Gene3D" id="1.20.1050.10">
    <property type="match status" value="1"/>
</dbReference>
<dbReference type="GO" id="GO:0016740">
    <property type="term" value="F:transferase activity"/>
    <property type="evidence" value="ECO:0007669"/>
    <property type="project" value="UniProtKB-KW"/>
</dbReference>
<proteinExistence type="inferred from homology"/>
<dbReference type="SUPFAM" id="SSF47616">
    <property type="entry name" value="GST C-terminal domain-like"/>
    <property type="match status" value="1"/>
</dbReference>
<dbReference type="FunFam" id="3.40.30.10:FF:000039">
    <property type="entry name" value="Glutathione S-transferase domain"/>
    <property type="match status" value="1"/>
</dbReference>
<dbReference type="AlphaFoldDB" id="A0A5B9DMV0"/>
<dbReference type="Pfam" id="PF13410">
    <property type="entry name" value="GST_C_2"/>
    <property type="match status" value="1"/>
</dbReference>
<evidence type="ECO:0000259" key="3">
    <source>
        <dbReference type="PROSITE" id="PS50404"/>
    </source>
</evidence>
<dbReference type="OrthoDB" id="9810080at2"/>
<name>A0A5B9DMV0_9HYPH</name>
<dbReference type="InterPro" id="IPR004045">
    <property type="entry name" value="Glutathione_S-Trfase_N"/>
</dbReference>
<gene>
    <name evidence="5" type="ORF">FNA67_11355</name>
</gene>
<dbReference type="SFLD" id="SFLDG01150">
    <property type="entry name" value="Main.1:_Beta-like"/>
    <property type="match status" value="1"/>
</dbReference>
<protein>
    <submittedName>
        <fullName evidence="5">Glutathione S-transferase family protein</fullName>
    </submittedName>
</protein>